<accession>X1U7Q8</accession>
<reference evidence="1" key="1">
    <citation type="journal article" date="2014" name="Front. Microbiol.">
        <title>High frequency of phylogenetically diverse reductive dehalogenase-homologous genes in deep subseafloor sedimentary metagenomes.</title>
        <authorList>
            <person name="Kawai M."/>
            <person name="Futagami T."/>
            <person name="Toyoda A."/>
            <person name="Takaki Y."/>
            <person name="Nishi S."/>
            <person name="Hori S."/>
            <person name="Arai W."/>
            <person name="Tsubouchi T."/>
            <person name="Morono Y."/>
            <person name="Uchiyama I."/>
            <person name="Ito T."/>
            <person name="Fujiyama A."/>
            <person name="Inagaki F."/>
            <person name="Takami H."/>
        </authorList>
    </citation>
    <scope>NUCLEOTIDE SEQUENCE</scope>
    <source>
        <strain evidence="1">Expedition CK06-06</strain>
    </source>
</reference>
<dbReference type="EMBL" id="BARW01021360">
    <property type="protein sequence ID" value="GAI88359.1"/>
    <property type="molecule type" value="Genomic_DNA"/>
</dbReference>
<protein>
    <submittedName>
        <fullName evidence="1">Uncharacterized protein</fullName>
    </submittedName>
</protein>
<comment type="caution">
    <text evidence="1">The sequence shown here is derived from an EMBL/GenBank/DDBJ whole genome shotgun (WGS) entry which is preliminary data.</text>
</comment>
<sequence length="263" mass="30847">MGPDNLIDMTKEYLSDTRNTIKLYDLVIKQIIVISHLTSEDNFAVQGTDWSIKEFTRRLKEYERIVDDLLRVSSLVAFWGTRDHSLVLRRVLTGLTDHLDPKPGLKVWNDLRWYPVLLLLYSTGISALAAENYDNLASILLINRFWPSHSYPAKLVLAIEESDPGQDTFKNLPDHKTKKFPRSEYLFNLLQPRLDDLLSLGLHYEYYFDRFEVLRALVYADLRAKKYRFWCPVGRFAYKAAHRDIHPLKEIFDHLEPAATFLR</sequence>
<gene>
    <name evidence="1" type="ORF">S12H4_35889</name>
</gene>
<proteinExistence type="predicted"/>
<name>X1U7Q8_9ZZZZ</name>
<evidence type="ECO:0000313" key="1">
    <source>
        <dbReference type="EMBL" id="GAI88359.1"/>
    </source>
</evidence>
<organism evidence="1">
    <name type="scientific">marine sediment metagenome</name>
    <dbReference type="NCBI Taxonomy" id="412755"/>
    <lineage>
        <taxon>unclassified sequences</taxon>
        <taxon>metagenomes</taxon>
        <taxon>ecological metagenomes</taxon>
    </lineage>
</organism>
<feature type="non-terminal residue" evidence="1">
    <location>
        <position position="263"/>
    </location>
</feature>
<dbReference type="AlphaFoldDB" id="X1U7Q8"/>